<evidence type="ECO:0000256" key="7">
    <source>
        <dbReference type="PIRNR" id="PIRNR000232"/>
    </source>
</evidence>
<keyword evidence="6 7" id="KW-0520">NAD</keyword>
<protein>
    <recommendedName>
        <fullName evidence="7">Putative NAD(P)H nitroreductase</fullName>
        <ecNumber evidence="7">1.-.-.-</ecNumber>
    </recommendedName>
</protein>
<comment type="caution">
    <text evidence="10">The sequence shown here is derived from an EMBL/GenBank/DDBJ whole genome shotgun (WGS) entry which is preliminary data.</text>
</comment>
<keyword evidence="4 7" id="KW-0521">NADP</keyword>
<dbReference type="InterPro" id="IPR026021">
    <property type="entry name" value="YdjA-like"/>
</dbReference>
<dbReference type="EMBL" id="JSAB01000445">
    <property type="protein sequence ID" value="RNF27890.1"/>
    <property type="molecule type" value="Genomic_DNA"/>
</dbReference>
<dbReference type="EC" id="1.-.-.-" evidence="7"/>
<dbReference type="AlphaFoldDB" id="A0A422QCZ7"/>
<keyword evidence="5 7" id="KW-0560">Oxidoreductase</keyword>
<evidence type="ECO:0000256" key="2">
    <source>
        <dbReference type="ARBA" id="ARBA00022630"/>
    </source>
</evidence>
<keyword evidence="11" id="KW-1185">Reference proteome</keyword>
<proteinExistence type="inferred from homology"/>
<dbReference type="Proteomes" id="UP000283254">
    <property type="component" value="Unassembled WGS sequence"/>
</dbReference>
<keyword evidence="3 7" id="KW-0288">FMN</keyword>
<evidence type="ECO:0000256" key="1">
    <source>
        <dbReference type="ARBA" id="ARBA00007118"/>
    </source>
</evidence>
<comment type="similarity">
    <text evidence="1 7">Belongs to the nitroreductase family.</text>
</comment>
<dbReference type="InterPro" id="IPR000415">
    <property type="entry name" value="Nitroreductase-like"/>
</dbReference>
<gene>
    <name evidence="10" type="ORF">NM04_26110</name>
</gene>
<keyword evidence="2 7" id="KW-0285">Flavoprotein</keyword>
<comment type="cofactor">
    <cofactor evidence="8">
        <name>FMN</name>
        <dbReference type="ChEBI" id="CHEBI:58210"/>
    </cofactor>
    <text evidence="8">Binds 1 FMN per subunit.</text>
</comment>
<dbReference type="InterPro" id="IPR029479">
    <property type="entry name" value="Nitroreductase"/>
</dbReference>
<dbReference type="PANTHER" id="PTHR43821:SF1">
    <property type="entry name" value="NAD(P)H NITROREDUCTASE YDJA-RELATED"/>
    <property type="match status" value="1"/>
</dbReference>
<evidence type="ECO:0000256" key="5">
    <source>
        <dbReference type="ARBA" id="ARBA00023002"/>
    </source>
</evidence>
<evidence type="ECO:0000256" key="3">
    <source>
        <dbReference type="ARBA" id="ARBA00022643"/>
    </source>
</evidence>
<feature type="domain" description="Nitroreductase" evidence="9">
    <location>
        <begin position="23"/>
        <end position="173"/>
    </location>
</feature>
<reference evidence="10" key="1">
    <citation type="submission" date="2014-10" db="EMBL/GenBank/DDBJ databases">
        <title>Massilia sp. genome.</title>
        <authorList>
            <person name="Xu B."/>
            <person name="Dai L."/>
            <person name="Huang Z."/>
        </authorList>
    </citation>
    <scope>NUCLEOTIDE SEQUENCE [LARGE SCALE GENOMIC DNA]</scope>
    <source>
        <strain evidence="10">CFS-1</strain>
    </source>
</reference>
<dbReference type="Pfam" id="PF00881">
    <property type="entry name" value="Nitroreductase"/>
    <property type="match status" value="1"/>
</dbReference>
<dbReference type="GO" id="GO:0016491">
    <property type="term" value="F:oxidoreductase activity"/>
    <property type="evidence" value="ECO:0007669"/>
    <property type="project" value="UniProtKB-UniRule"/>
</dbReference>
<accession>A0A422QCZ7</accession>
<name>A0A422QCZ7_9BURK</name>
<dbReference type="Gene3D" id="3.40.109.10">
    <property type="entry name" value="NADH Oxidase"/>
    <property type="match status" value="1"/>
</dbReference>
<evidence type="ECO:0000259" key="9">
    <source>
        <dbReference type="Pfam" id="PF00881"/>
    </source>
</evidence>
<dbReference type="SUPFAM" id="SSF55469">
    <property type="entry name" value="FMN-dependent nitroreductase-like"/>
    <property type="match status" value="1"/>
</dbReference>
<evidence type="ECO:0000256" key="8">
    <source>
        <dbReference type="PIRSR" id="PIRSR000232-1"/>
    </source>
</evidence>
<organism evidence="10 11">
    <name type="scientific">Massilia aurea</name>
    <dbReference type="NCBI Taxonomy" id="373040"/>
    <lineage>
        <taxon>Bacteria</taxon>
        <taxon>Pseudomonadati</taxon>
        <taxon>Pseudomonadota</taxon>
        <taxon>Betaproteobacteria</taxon>
        <taxon>Burkholderiales</taxon>
        <taxon>Oxalobacteraceae</taxon>
        <taxon>Telluria group</taxon>
        <taxon>Massilia</taxon>
    </lineage>
</organism>
<feature type="binding site" evidence="8">
    <location>
        <position position="48"/>
    </location>
    <ligand>
        <name>FMN</name>
        <dbReference type="ChEBI" id="CHEBI:58210"/>
        <note>ligand shared between dimeric partners</note>
    </ligand>
</feature>
<sequence length="194" mass="20414">MPQSDAGGDFQALVAARRNFTLRRLHAPGPDAQALERMVEAAAHAPDHGLLRPWRFVLIPQARRADLGEVFAEALAERDPGCGEEALATARDKAQRAPCLLVAVLRDDAAAKAIPVAEKLVSLGCALQNLLLAAGAAGFATGLASGAAMDAPGMRRLLRLEAHERAICFIGLGTAGIEKPPRPRPDAADYLSSI</sequence>
<evidence type="ECO:0000313" key="11">
    <source>
        <dbReference type="Proteomes" id="UP000283254"/>
    </source>
</evidence>
<dbReference type="PIRSF" id="PIRSF000232">
    <property type="entry name" value="YdjA"/>
    <property type="match status" value="1"/>
</dbReference>
<evidence type="ECO:0000256" key="6">
    <source>
        <dbReference type="ARBA" id="ARBA00023027"/>
    </source>
</evidence>
<dbReference type="PANTHER" id="PTHR43821">
    <property type="entry name" value="NAD(P)H NITROREDUCTASE YDJA-RELATED"/>
    <property type="match status" value="1"/>
</dbReference>
<feature type="binding site" description="in other chain" evidence="8">
    <location>
        <begin position="143"/>
        <end position="145"/>
    </location>
    <ligand>
        <name>FMN</name>
        <dbReference type="ChEBI" id="CHEBI:58210"/>
        <note>ligand shared between dimeric partners</note>
    </ligand>
</feature>
<evidence type="ECO:0000256" key="4">
    <source>
        <dbReference type="ARBA" id="ARBA00022857"/>
    </source>
</evidence>
<dbReference type="InterPro" id="IPR052530">
    <property type="entry name" value="NAD(P)H_nitroreductase"/>
</dbReference>
<evidence type="ECO:0000313" key="10">
    <source>
        <dbReference type="EMBL" id="RNF27890.1"/>
    </source>
</evidence>